<dbReference type="Proteomes" id="UP001500133">
    <property type="component" value="Unassembled WGS sequence"/>
</dbReference>
<name>A0ABP7L952_9GAMM</name>
<comment type="caution">
    <text evidence="1">The sequence shown here is derived from an EMBL/GenBank/DDBJ whole genome shotgun (WGS) entry which is preliminary data.</text>
</comment>
<sequence length="56" mass="6467">MQMVKLVELTQQLLNEHESAWQWPLSDVRSTTERAIHVSMSASQRLQADRSISSKQ</sequence>
<organism evidence="1 2">
    <name type="scientific">Halomonas cibimaris</name>
    <dbReference type="NCBI Taxonomy" id="657012"/>
    <lineage>
        <taxon>Bacteria</taxon>
        <taxon>Pseudomonadati</taxon>
        <taxon>Pseudomonadota</taxon>
        <taxon>Gammaproteobacteria</taxon>
        <taxon>Oceanospirillales</taxon>
        <taxon>Halomonadaceae</taxon>
        <taxon>Halomonas</taxon>
    </lineage>
</organism>
<keyword evidence="2" id="KW-1185">Reference proteome</keyword>
<reference evidence="2" key="1">
    <citation type="journal article" date="2019" name="Int. J. Syst. Evol. Microbiol.">
        <title>The Global Catalogue of Microorganisms (GCM) 10K type strain sequencing project: providing services to taxonomists for standard genome sequencing and annotation.</title>
        <authorList>
            <consortium name="The Broad Institute Genomics Platform"/>
            <consortium name="The Broad Institute Genome Sequencing Center for Infectious Disease"/>
            <person name="Wu L."/>
            <person name="Ma J."/>
        </authorList>
    </citation>
    <scope>NUCLEOTIDE SEQUENCE [LARGE SCALE GENOMIC DNA]</scope>
    <source>
        <strain evidence="2">JCM 16914</strain>
    </source>
</reference>
<dbReference type="EMBL" id="BAAAZT010000021">
    <property type="protein sequence ID" value="GAA3897280.1"/>
    <property type="molecule type" value="Genomic_DNA"/>
</dbReference>
<evidence type="ECO:0000313" key="1">
    <source>
        <dbReference type="EMBL" id="GAA3897280.1"/>
    </source>
</evidence>
<protein>
    <submittedName>
        <fullName evidence="1">Uncharacterized protein</fullName>
    </submittedName>
</protein>
<accession>A0ABP7L952</accession>
<evidence type="ECO:0000313" key="2">
    <source>
        <dbReference type="Proteomes" id="UP001500133"/>
    </source>
</evidence>
<proteinExistence type="predicted"/>
<gene>
    <name evidence="1" type="ORF">GCM10022228_05000</name>
</gene>